<sequence>MSGSMVDESYQCLNGALKISSKNKNQNLVDIKNNRKEASKIKEFLNPSSPAKVPSKKEENNKFTNNDEFDGQQKDYSNNGVNREQNTQVVGIEERHSPDTVQQSSMCPCCIIM</sequence>
<protein>
    <submittedName>
        <fullName evidence="2">Uncharacterized protein</fullName>
    </submittedName>
</protein>
<reference evidence="2" key="2">
    <citation type="submission" date="2022-10" db="EMBL/GenBank/DDBJ databases">
        <authorList>
            <consortium name="ENA_rothamsted_submissions"/>
            <consortium name="culmorum"/>
            <person name="King R."/>
        </authorList>
    </citation>
    <scope>NUCLEOTIDE SEQUENCE</scope>
</reference>
<dbReference type="AlphaFoldDB" id="A0A9N9WTH2"/>
<feature type="region of interest" description="Disordered" evidence="1">
    <location>
        <begin position="44"/>
        <end position="82"/>
    </location>
</feature>
<dbReference type="EMBL" id="OU895878">
    <property type="protein sequence ID" value="CAG9803504.1"/>
    <property type="molecule type" value="Genomic_DNA"/>
</dbReference>
<reference evidence="2" key="1">
    <citation type="submission" date="2022-01" db="EMBL/GenBank/DDBJ databases">
        <authorList>
            <person name="King R."/>
        </authorList>
    </citation>
    <scope>NUCLEOTIDE SEQUENCE</scope>
</reference>
<accession>A0A9N9WTH2</accession>
<gene>
    <name evidence="2" type="ORF">CHIRRI_LOCUS6404</name>
</gene>
<evidence type="ECO:0000313" key="2">
    <source>
        <dbReference type="EMBL" id="CAG9803504.1"/>
    </source>
</evidence>
<evidence type="ECO:0000313" key="3">
    <source>
        <dbReference type="Proteomes" id="UP001153620"/>
    </source>
</evidence>
<evidence type="ECO:0000256" key="1">
    <source>
        <dbReference type="SAM" id="MobiDB-lite"/>
    </source>
</evidence>
<dbReference type="Proteomes" id="UP001153620">
    <property type="component" value="Chromosome 2"/>
</dbReference>
<organism evidence="2 3">
    <name type="scientific">Chironomus riparius</name>
    <dbReference type="NCBI Taxonomy" id="315576"/>
    <lineage>
        <taxon>Eukaryota</taxon>
        <taxon>Metazoa</taxon>
        <taxon>Ecdysozoa</taxon>
        <taxon>Arthropoda</taxon>
        <taxon>Hexapoda</taxon>
        <taxon>Insecta</taxon>
        <taxon>Pterygota</taxon>
        <taxon>Neoptera</taxon>
        <taxon>Endopterygota</taxon>
        <taxon>Diptera</taxon>
        <taxon>Nematocera</taxon>
        <taxon>Chironomoidea</taxon>
        <taxon>Chironomidae</taxon>
        <taxon>Chironominae</taxon>
        <taxon>Chironomus</taxon>
    </lineage>
</organism>
<proteinExistence type="predicted"/>
<name>A0A9N9WTH2_9DIPT</name>
<keyword evidence="3" id="KW-1185">Reference proteome</keyword>